<dbReference type="PANTHER" id="PTHR21272:SF3">
    <property type="entry name" value="CATABOLIC 3-DEHYDROQUINASE"/>
    <property type="match status" value="1"/>
</dbReference>
<name>A0A318Y648_9FIRM</name>
<organism evidence="12 13">
    <name type="scientific">Ruminiclostridium sufflavum DSM 19573</name>
    <dbReference type="NCBI Taxonomy" id="1121337"/>
    <lineage>
        <taxon>Bacteria</taxon>
        <taxon>Bacillati</taxon>
        <taxon>Bacillota</taxon>
        <taxon>Clostridia</taxon>
        <taxon>Eubacteriales</taxon>
        <taxon>Oscillospiraceae</taxon>
        <taxon>Ruminiclostridium</taxon>
    </lineage>
</organism>
<proteinExistence type="inferred from homology"/>
<dbReference type="Proteomes" id="UP000248132">
    <property type="component" value="Unassembled WGS sequence"/>
</dbReference>
<keyword evidence="7 8" id="KW-0456">Lyase</keyword>
<dbReference type="InterPro" id="IPR018509">
    <property type="entry name" value="DHquinase_II_CS"/>
</dbReference>
<evidence type="ECO:0000313" key="13">
    <source>
        <dbReference type="Proteomes" id="UP000248132"/>
    </source>
</evidence>
<comment type="subunit">
    <text evidence="4 8">Homododecamer.</text>
</comment>
<feature type="active site" description="Proton donor" evidence="8 9">
    <location>
        <position position="100"/>
    </location>
</feature>
<dbReference type="NCBIfam" id="NF003807">
    <property type="entry name" value="PRK05395.1-4"/>
    <property type="match status" value="1"/>
</dbReference>
<comment type="function">
    <text evidence="8">Catalyzes a trans-dehydration via an enolate intermediate.</text>
</comment>
<gene>
    <name evidence="8" type="primary">aroQ</name>
    <name evidence="12" type="ORF">LY28_02130</name>
</gene>
<dbReference type="GO" id="GO:0009423">
    <property type="term" value="P:chorismate biosynthetic process"/>
    <property type="evidence" value="ECO:0007669"/>
    <property type="project" value="UniProtKB-UniRule"/>
</dbReference>
<accession>A0A318Y648</accession>
<evidence type="ECO:0000313" key="12">
    <source>
        <dbReference type="EMBL" id="PYG87460.1"/>
    </source>
</evidence>
<dbReference type="PIRSF" id="PIRSF001399">
    <property type="entry name" value="DHquinase_II"/>
    <property type="match status" value="1"/>
</dbReference>
<dbReference type="SUPFAM" id="SSF52304">
    <property type="entry name" value="Type II 3-dehydroquinate dehydratase"/>
    <property type="match status" value="1"/>
</dbReference>
<feature type="binding site" evidence="8 10">
    <location>
        <position position="87"/>
    </location>
    <ligand>
        <name>substrate</name>
    </ligand>
</feature>
<dbReference type="EC" id="4.2.1.10" evidence="5 8"/>
<evidence type="ECO:0000256" key="7">
    <source>
        <dbReference type="ARBA" id="ARBA00023239"/>
    </source>
</evidence>
<feature type="active site" description="Proton acceptor" evidence="8 9">
    <location>
        <position position="23"/>
    </location>
</feature>
<dbReference type="Gene3D" id="3.40.50.9100">
    <property type="entry name" value="Dehydroquinase, class II"/>
    <property type="match status" value="1"/>
</dbReference>
<dbReference type="GO" id="GO:0019631">
    <property type="term" value="P:quinate catabolic process"/>
    <property type="evidence" value="ECO:0007669"/>
    <property type="project" value="TreeGrafter"/>
</dbReference>
<feature type="binding site" evidence="8 10">
    <location>
        <begin position="101"/>
        <end position="102"/>
    </location>
    <ligand>
        <name>substrate</name>
    </ligand>
</feature>
<dbReference type="NCBIfam" id="TIGR01088">
    <property type="entry name" value="aroQ"/>
    <property type="match status" value="1"/>
</dbReference>
<evidence type="ECO:0000256" key="8">
    <source>
        <dbReference type="HAMAP-Rule" id="MF_00169"/>
    </source>
</evidence>
<evidence type="ECO:0000256" key="10">
    <source>
        <dbReference type="PIRSR" id="PIRSR001399-2"/>
    </source>
</evidence>
<evidence type="ECO:0000256" key="4">
    <source>
        <dbReference type="ARBA" id="ARBA00011193"/>
    </source>
</evidence>
<dbReference type="UniPathway" id="UPA00053">
    <property type="reaction ID" value="UER00086"/>
</dbReference>
<evidence type="ECO:0000256" key="9">
    <source>
        <dbReference type="PIRSR" id="PIRSR001399-1"/>
    </source>
</evidence>
<keyword evidence="8" id="KW-0028">Amino-acid biosynthesis</keyword>
<protein>
    <recommendedName>
        <fullName evidence="5 8">3-dehydroquinate dehydratase</fullName>
        <shortName evidence="8">3-dehydroquinase</shortName>
        <ecNumber evidence="5 8">4.2.1.10</ecNumber>
    </recommendedName>
    <alternativeName>
        <fullName evidence="8">Type II DHQase</fullName>
    </alternativeName>
</protein>
<feature type="site" description="Transition state stabilizer" evidence="8 11">
    <location>
        <position position="18"/>
    </location>
</feature>
<dbReference type="InterPro" id="IPR036441">
    <property type="entry name" value="DHquinase_II_sf"/>
</dbReference>
<evidence type="ECO:0000256" key="5">
    <source>
        <dbReference type="ARBA" id="ARBA00012060"/>
    </source>
</evidence>
<evidence type="ECO:0000256" key="1">
    <source>
        <dbReference type="ARBA" id="ARBA00001864"/>
    </source>
</evidence>
<comment type="similarity">
    <text evidence="3 8">Belongs to the type-II 3-dehydroquinase family.</text>
</comment>
<dbReference type="AlphaFoldDB" id="A0A318Y648"/>
<keyword evidence="6 8" id="KW-0057">Aromatic amino acid biosynthesis</keyword>
<dbReference type="EMBL" id="QKMR01000011">
    <property type="protein sequence ID" value="PYG87460.1"/>
    <property type="molecule type" value="Genomic_DNA"/>
</dbReference>
<dbReference type="CDD" id="cd00466">
    <property type="entry name" value="DHQase_II"/>
    <property type="match status" value="1"/>
</dbReference>
<dbReference type="GO" id="GO:0009073">
    <property type="term" value="P:aromatic amino acid family biosynthetic process"/>
    <property type="evidence" value="ECO:0007669"/>
    <property type="project" value="UniProtKB-KW"/>
</dbReference>
<dbReference type="GO" id="GO:0003855">
    <property type="term" value="F:3-dehydroquinate dehydratase activity"/>
    <property type="evidence" value="ECO:0007669"/>
    <property type="project" value="UniProtKB-UniRule"/>
</dbReference>
<dbReference type="RefSeq" id="WP_110462156.1">
    <property type="nucleotide sequence ID" value="NZ_QKMR01000011.1"/>
</dbReference>
<comment type="pathway">
    <text evidence="2 8">Metabolic intermediate biosynthesis; chorismate biosynthesis; chorismate from D-erythrose 4-phosphate and phosphoenolpyruvate: step 3/7.</text>
</comment>
<comment type="caution">
    <text evidence="12">The sequence shown here is derived from an EMBL/GenBank/DDBJ whole genome shotgun (WGS) entry which is preliminary data.</text>
</comment>
<dbReference type="PROSITE" id="PS01029">
    <property type="entry name" value="DEHYDROQUINASE_II"/>
    <property type="match status" value="1"/>
</dbReference>
<evidence type="ECO:0000256" key="11">
    <source>
        <dbReference type="PIRSR" id="PIRSR001399-3"/>
    </source>
</evidence>
<evidence type="ECO:0000256" key="3">
    <source>
        <dbReference type="ARBA" id="ARBA00011037"/>
    </source>
</evidence>
<dbReference type="InterPro" id="IPR001874">
    <property type="entry name" value="DHquinase_II"/>
</dbReference>
<evidence type="ECO:0000256" key="2">
    <source>
        <dbReference type="ARBA" id="ARBA00004902"/>
    </source>
</evidence>
<dbReference type="PANTHER" id="PTHR21272">
    <property type="entry name" value="CATABOLIC 3-DEHYDROQUINASE"/>
    <property type="match status" value="1"/>
</dbReference>
<dbReference type="OrthoDB" id="9790793at2"/>
<reference evidence="12 13" key="1">
    <citation type="submission" date="2018-06" db="EMBL/GenBank/DDBJ databases">
        <title>Genomic Encyclopedia of Type Strains, Phase I: the one thousand microbial genomes (KMG-I) project.</title>
        <authorList>
            <person name="Kyrpides N."/>
        </authorList>
    </citation>
    <scope>NUCLEOTIDE SEQUENCE [LARGE SCALE GENOMIC DNA]</scope>
    <source>
        <strain evidence="12 13">DSM 19573</strain>
    </source>
</reference>
<dbReference type="NCBIfam" id="NF003805">
    <property type="entry name" value="PRK05395.1-2"/>
    <property type="match status" value="1"/>
</dbReference>
<keyword evidence="13" id="KW-1185">Reference proteome</keyword>
<dbReference type="HAMAP" id="MF_00169">
    <property type="entry name" value="AroQ"/>
    <property type="match status" value="1"/>
</dbReference>
<dbReference type="GO" id="GO:0008652">
    <property type="term" value="P:amino acid biosynthetic process"/>
    <property type="evidence" value="ECO:0007669"/>
    <property type="project" value="UniProtKB-KW"/>
</dbReference>
<feature type="binding site" evidence="8 10">
    <location>
        <position position="111"/>
    </location>
    <ligand>
        <name>substrate</name>
    </ligand>
</feature>
<sequence length="154" mass="16829">MNKILVINGPNLNLLGIREKNIYGSESLLDIAKAVEVTSEALGLETDFVQSNHEGEIIDKLQAARGEYDVVIINAAAYTHYSIAIRDAIKAVEIPSIEIHLSNIHSREEFRHTSVIAPVCVGQICGFGKMSYILALHAAADLQKRKQDSGNTVC</sequence>
<evidence type="ECO:0000256" key="6">
    <source>
        <dbReference type="ARBA" id="ARBA00023141"/>
    </source>
</evidence>
<feature type="binding site" evidence="8 10">
    <location>
        <position position="80"/>
    </location>
    <ligand>
        <name>substrate</name>
    </ligand>
</feature>
<dbReference type="NCBIfam" id="NF003806">
    <property type="entry name" value="PRK05395.1-3"/>
    <property type="match status" value="1"/>
</dbReference>
<dbReference type="Pfam" id="PF01220">
    <property type="entry name" value="DHquinase_II"/>
    <property type="match status" value="1"/>
</dbReference>
<feature type="binding site" evidence="8 10">
    <location>
        <position position="74"/>
    </location>
    <ligand>
        <name>substrate</name>
    </ligand>
</feature>
<comment type="catalytic activity">
    <reaction evidence="1 8">
        <text>3-dehydroquinate = 3-dehydroshikimate + H2O</text>
        <dbReference type="Rhea" id="RHEA:21096"/>
        <dbReference type="ChEBI" id="CHEBI:15377"/>
        <dbReference type="ChEBI" id="CHEBI:16630"/>
        <dbReference type="ChEBI" id="CHEBI:32364"/>
        <dbReference type="EC" id="4.2.1.10"/>
    </reaction>
</comment>